<sequence>MGVDDSNYNISEKEEDKLTISNLLSELIARGGSDLHITTGSYPMFRIDGDLLAATNYQRMTAELTKKLAYSVLNDQQKKHFEIEHELDLSFGIPKLSRFRGNVFMQRGAVAMAIRVIPYEIRTFKELGLPQVIDDLCKTPKGLVLVTGPTGSGKSTTLATMIDKLNGDRRSHIVTVEDPIEYLYRHKKCIVNQRQVGSDTKSFNNALKYVLRQDPDIVLIGEMRDLETIDAALTIAETGHLTFATLHTNSAAEAIVRIVDAHPANRQSQVRAQLAFVLVAVVTQSLIPKIRGGRVLAVEIMTATPAIKALIRDDKIHQIYSLIQAGRKFGMQTLNQSLYDLYTTRQISLENALSFSRNVEELEHMISDHSRA</sequence>
<evidence type="ECO:0000313" key="4">
    <source>
        <dbReference type="Proteomes" id="UP000271125"/>
    </source>
</evidence>
<comment type="caution">
    <text evidence="3">The sequence shown here is derived from an EMBL/GenBank/DDBJ whole genome shotgun (WGS) entry which is preliminary data.</text>
</comment>
<dbReference type="CDD" id="cd01131">
    <property type="entry name" value="PilT"/>
    <property type="match status" value="1"/>
</dbReference>
<dbReference type="EMBL" id="QNBD01000006">
    <property type="protein sequence ID" value="RKX72621.1"/>
    <property type="molecule type" value="Genomic_DNA"/>
</dbReference>
<dbReference type="InterPro" id="IPR001482">
    <property type="entry name" value="T2SS/T4SS_dom"/>
</dbReference>
<dbReference type="SMART" id="SM00382">
    <property type="entry name" value="AAA"/>
    <property type="match status" value="1"/>
</dbReference>
<dbReference type="InterPro" id="IPR050921">
    <property type="entry name" value="T4SS_GSP_E_ATPase"/>
</dbReference>
<dbReference type="Proteomes" id="UP000271125">
    <property type="component" value="Unassembled WGS sequence"/>
</dbReference>
<dbReference type="SUPFAM" id="SSF52540">
    <property type="entry name" value="P-loop containing nucleoside triphosphate hydrolases"/>
    <property type="match status" value="1"/>
</dbReference>
<dbReference type="Gene3D" id="3.30.450.90">
    <property type="match status" value="1"/>
</dbReference>
<dbReference type="PANTHER" id="PTHR30486:SF16">
    <property type="entry name" value="TWITCHING MOTILITY PROTEIN PILT"/>
    <property type="match status" value="1"/>
</dbReference>
<dbReference type="AlphaFoldDB" id="A0A660SR79"/>
<accession>A0A660SR79</accession>
<name>A0A660SR79_UNCT6</name>
<dbReference type="GO" id="GO:0016887">
    <property type="term" value="F:ATP hydrolysis activity"/>
    <property type="evidence" value="ECO:0007669"/>
    <property type="project" value="InterPro"/>
</dbReference>
<reference evidence="3 4" key="1">
    <citation type="submission" date="2018-06" db="EMBL/GenBank/DDBJ databases">
        <title>Extensive metabolic versatility and redundancy in microbially diverse, dynamic hydrothermal sediments.</title>
        <authorList>
            <person name="Dombrowski N."/>
            <person name="Teske A."/>
            <person name="Baker B.J."/>
        </authorList>
    </citation>
    <scope>NUCLEOTIDE SEQUENCE [LARGE SCALE GENOMIC DNA]</scope>
    <source>
        <strain evidence="3">B10_G13</strain>
    </source>
</reference>
<proteinExistence type="inferred from homology"/>
<organism evidence="3 4">
    <name type="scientific">candidate division TA06 bacterium</name>
    <dbReference type="NCBI Taxonomy" id="2250710"/>
    <lineage>
        <taxon>Bacteria</taxon>
        <taxon>Bacteria division TA06</taxon>
    </lineage>
</organism>
<dbReference type="Pfam" id="PF00437">
    <property type="entry name" value="T2SSE"/>
    <property type="match status" value="1"/>
</dbReference>
<evidence type="ECO:0000313" key="3">
    <source>
        <dbReference type="EMBL" id="RKX72621.1"/>
    </source>
</evidence>
<dbReference type="Gene3D" id="3.40.50.300">
    <property type="entry name" value="P-loop containing nucleotide triphosphate hydrolases"/>
    <property type="match status" value="1"/>
</dbReference>
<dbReference type="PROSITE" id="PS00662">
    <property type="entry name" value="T2SP_E"/>
    <property type="match status" value="1"/>
</dbReference>
<protein>
    <submittedName>
        <fullName evidence="3">Type IV pili twitching motility protein PilT</fullName>
    </submittedName>
</protein>
<dbReference type="InterPro" id="IPR027417">
    <property type="entry name" value="P-loop_NTPase"/>
</dbReference>
<evidence type="ECO:0000259" key="2">
    <source>
        <dbReference type="PROSITE" id="PS00662"/>
    </source>
</evidence>
<dbReference type="PANTHER" id="PTHR30486">
    <property type="entry name" value="TWITCHING MOTILITY PROTEIN PILT"/>
    <property type="match status" value="1"/>
</dbReference>
<evidence type="ECO:0000256" key="1">
    <source>
        <dbReference type="ARBA" id="ARBA00006611"/>
    </source>
</evidence>
<feature type="domain" description="Bacterial type II secretion system protein E" evidence="2">
    <location>
        <begin position="211"/>
        <end position="225"/>
    </location>
</feature>
<dbReference type="GO" id="GO:0005524">
    <property type="term" value="F:ATP binding"/>
    <property type="evidence" value="ECO:0007669"/>
    <property type="project" value="InterPro"/>
</dbReference>
<gene>
    <name evidence="3" type="ORF">DRP43_00230</name>
</gene>
<dbReference type="InterPro" id="IPR006321">
    <property type="entry name" value="PilT/PilU"/>
</dbReference>
<dbReference type="InterPro" id="IPR003593">
    <property type="entry name" value="AAA+_ATPase"/>
</dbReference>
<dbReference type="NCBIfam" id="TIGR01420">
    <property type="entry name" value="pilT_fam"/>
    <property type="match status" value="1"/>
</dbReference>
<comment type="similarity">
    <text evidence="1">Belongs to the GSP E family.</text>
</comment>